<comment type="subcellular location">
    <subcellularLocation>
        <location evidence="1">Nucleus</location>
        <location evidence="1">Nucleolus</location>
    </subcellularLocation>
</comment>
<feature type="region of interest" description="Disordered" evidence="8">
    <location>
        <begin position="1"/>
        <end position="29"/>
    </location>
</feature>
<dbReference type="GO" id="GO:0005730">
    <property type="term" value="C:nucleolus"/>
    <property type="evidence" value="ECO:0007669"/>
    <property type="project" value="UniProtKB-SubCell"/>
</dbReference>
<feature type="compositionally biased region" description="Polar residues" evidence="8">
    <location>
        <begin position="153"/>
        <end position="164"/>
    </location>
</feature>
<dbReference type="PROSITE" id="PS50600">
    <property type="entry name" value="ULP_PROTEASE"/>
    <property type="match status" value="1"/>
</dbReference>
<dbReference type="Pfam" id="PF02902">
    <property type="entry name" value="Peptidase_C48"/>
    <property type="match status" value="1"/>
</dbReference>
<dbReference type="AlphaFoldDB" id="A0A5N5MY09"/>
<keyword evidence="6" id="KW-0788">Thiol protease</keyword>
<sequence length="526" mass="59338">MRVQVHNSSDHSKPAPAEMSENGRARRKRVPKLCDCCGPNTKPHALGHGPVTKKRGRRKKEVANEVEVTTDNHLSSAFVDLASTPDTTDTTDTMTVCDMQQVTLPEPGPPLSGEQIIPLVLHNGTAASPENGPKTNSECNDADCTPLSDSKEPSSVTHSTTQASLDAHCDPTTPLDCMHGSLTSHSDCTEKCVGPAAESSITTSDQPTDTDAMEIEHAVYAVYLNTKALRDHRYCKRPHGDAEEEQANISQPPSAEIQQEDIVELLHEYLEFFYGKYGSFIPLSEEDILEYLNKHLNADFNDRRKMINKEVLKYKASLACASMHFFKVTYNKHTLALEDLSTLEDQNWVNDQVINMYGELIMDATNHKVHFFNSFFYKQLVAKGYEGVKRWTKKVDVFSKRLLLIPLHLEIHWSLITVDVPKQNINFYDSQGILFKFAVENILKYIIAEAKEKKHAALQKGWKMTVNKGIPQQKNDNDCGVFVLEYCKCLAFKGPLQFTQEDMPKVRKRIYKELCDCKLSDLQKQV</sequence>
<dbReference type="Pfam" id="PF19722">
    <property type="entry name" value="SENP3_5_N"/>
    <property type="match status" value="1"/>
</dbReference>
<dbReference type="Gene3D" id="3.40.395.10">
    <property type="entry name" value="Adenoviral Proteinase, Chain A"/>
    <property type="match status" value="1"/>
</dbReference>
<accession>A0A5N5MY09</accession>
<reference evidence="10 11" key="1">
    <citation type="submission" date="2019-06" db="EMBL/GenBank/DDBJ databases">
        <title>A chromosome-scale genome assembly of the striped catfish, Pangasianodon hypophthalmus.</title>
        <authorList>
            <person name="Wen M."/>
            <person name="Zahm M."/>
            <person name="Roques C."/>
            <person name="Cabau C."/>
            <person name="Klopp C."/>
            <person name="Donnadieu C."/>
            <person name="Jouanno E."/>
            <person name="Avarre J.-C."/>
            <person name="Campet M."/>
            <person name="Ha T.T.T."/>
            <person name="Dugue R."/>
            <person name="Lampietro C."/>
            <person name="Louis A."/>
            <person name="Herpin A."/>
            <person name="Echchiki A."/>
            <person name="Berthelot C."/>
            <person name="Parey E."/>
            <person name="Roest-Crollius H."/>
            <person name="Braasch I."/>
            <person name="Postlethwait J."/>
            <person name="Bobe J."/>
            <person name="Montfort J."/>
            <person name="Bouchez O."/>
            <person name="Begum T."/>
            <person name="Schartl M."/>
            <person name="Guiguen Y."/>
        </authorList>
    </citation>
    <scope>NUCLEOTIDE SEQUENCE [LARGE SCALE GENOMIC DNA]</scope>
    <source>
        <strain evidence="10 11">Indonesia</strain>
        <tissue evidence="10">Blood</tissue>
    </source>
</reference>
<dbReference type="GO" id="GO:0006508">
    <property type="term" value="P:proteolysis"/>
    <property type="evidence" value="ECO:0007669"/>
    <property type="project" value="UniProtKB-KW"/>
</dbReference>
<dbReference type="FunFam" id="3.40.395.10:FF:000002">
    <property type="entry name" value="Putative sentrin-specific protease 5"/>
    <property type="match status" value="1"/>
</dbReference>
<keyword evidence="3" id="KW-0645">Protease</keyword>
<evidence type="ECO:0000256" key="8">
    <source>
        <dbReference type="SAM" id="MobiDB-lite"/>
    </source>
</evidence>
<evidence type="ECO:0000256" key="6">
    <source>
        <dbReference type="ARBA" id="ARBA00022807"/>
    </source>
</evidence>
<dbReference type="PANTHER" id="PTHR12606:SF10">
    <property type="entry name" value="SENTRIN-SPECIFIC PROTEASE 5"/>
    <property type="match status" value="1"/>
</dbReference>
<evidence type="ECO:0000259" key="9">
    <source>
        <dbReference type="PROSITE" id="PS50600"/>
    </source>
</evidence>
<dbReference type="InterPro" id="IPR003653">
    <property type="entry name" value="Peptidase_C48_C"/>
</dbReference>
<feature type="region of interest" description="Disordered" evidence="8">
    <location>
        <begin position="124"/>
        <end position="167"/>
    </location>
</feature>
<feature type="domain" description="Ubiquitin-like protease family profile" evidence="9">
    <location>
        <begin position="333"/>
        <end position="490"/>
    </location>
</feature>
<evidence type="ECO:0000313" key="10">
    <source>
        <dbReference type="EMBL" id="KAB5559236.1"/>
    </source>
</evidence>
<evidence type="ECO:0000256" key="4">
    <source>
        <dbReference type="ARBA" id="ARBA00022786"/>
    </source>
</evidence>
<comment type="similarity">
    <text evidence="2">Belongs to the peptidase C48 family.</text>
</comment>
<feature type="compositionally biased region" description="Polar residues" evidence="8">
    <location>
        <begin position="125"/>
        <end position="139"/>
    </location>
</feature>
<protein>
    <recommendedName>
        <fullName evidence="9">Ubiquitin-like protease family profile domain-containing protein</fullName>
    </recommendedName>
</protein>
<name>A0A5N5MY09_PANHP</name>
<evidence type="ECO:0000256" key="2">
    <source>
        <dbReference type="ARBA" id="ARBA00005234"/>
    </source>
</evidence>
<dbReference type="InterPro" id="IPR038765">
    <property type="entry name" value="Papain-like_cys_pep_sf"/>
</dbReference>
<organism evidence="10 11">
    <name type="scientific">Pangasianodon hypophthalmus</name>
    <name type="common">Striped catfish</name>
    <name type="synonym">Helicophagus hypophthalmus</name>
    <dbReference type="NCBI Taxonomy" id="310915"/>
    <lineage>
        <taxon>Eukaryota</taxon>
        <taxon>Metazoa</taxon>
        <taxon>Chordata</taxon>
        <taxon>Craniata</taxon>
        <taxon>Vertebrata</taxon>
        <taxon>Euteleostomi</taxon>
        <taxon>Actinopterygii</taxon>
        <taxon>Neopterygii</taxon>
        <taxon>Teleostei</taxon>
        <taxon>Ostariophysi</taxon>
        <taxon>Siluriformes</taxon>
        <taxon>Pangasiidae</taxon>
        <taxon>Pangasianodon</taxon>
    </lineage>
</organism>
<dbReference type="Proteomes" id="UP000327468">
    <property type="component" value="Chromosome 11"/>
</dbReference>
<proteinExistence type="inferred from homology"/>
<dbReference type="GO" id="GO:0016926">
    <property type="term" value="P:protein desumoylation"/>
    <property type="evidence" value="ECO:0007669"/>
    <property type="project" value="TreeGrafter"/>
</dbReference>
<evidence type="ECO:0000256" key="7">
    <source>
        <dbReference type="ARBA" id="ARBA00023242"/>
    </source>
</evidence>
<dbReference type="EMBL" id="VFJC01000012">
    <property type="protein sequence ID" value="KAB5559236.1"/>
    <property type="molecule type" value="Genomic_DNA"/>
</dbReference>
<keyword evidence="4" id="KW-0833">Ubl conjugation pathway</keyword>
<dbReference type="PANTHER" id="PTHR12606">
    <property type="entry name" value="SENTRIN/SUMO-SPECIFIC PROTEASE"/>
    <property type="match status" value="1"/>
</dbReference>
<dbReference type="InterPro" id="IPR045577">
    <property type="entry name" value="SENP3_5_cons_dom"/>
</dbReference>
<keyword evidence="11" id="KW-1185">Reference proteome</keyword>
<evidence type="ECO:0000256" key="5">
    <source>
        <dbReference type="ARBA" id="ARBA00022801"/>
    </source>
</evidence>
<evidence type="ECO:0000313" key="11">
    <source>
        <dbReference type="Proteomes" id="UP000327468"/>
    </source>
</evidence>
<keyword evidence="7" id="KW-0539">Nucleus</keyword>
<gene>
    <name evidence="10" type="ORF">PHYPO_G00026650</name>
</gene>
<evidence type="ECO:0000256" key="3">
    <source>
        <dbReference type="ARBA" id="ARBA00022670"/>
    </source>
</evidence>
<comment type="caution">
    <text evidence="10">The sequence shown here is derived from an EMBL/GenBank/DDBJ whole genome shotgun (WGS) entry which is preliminary data.</text>
</comment>
<keyword evidence="5" id="KW-0378">Hydrolase</keyword>
<evidence type="ECO:0000256" key="1">
    <source>
        <dbReference type="ARBA" id="ARBA00004604"/>
    </source>
</evidence>
<dbReference type="GO" id="GO:0016929">
    <property type="term" value="F:deSUMOylase activity"/>
    <property type="evidence" value="ECO:0007669"/>
    <property type="project" value="TreeGrafter"/>
</dbReference>
<dbReference type="SUPFAM" id="SSF54001">
    <property type="entry name" value="Cysteine proteinases"/>
    <property type="match status" value="1"/>
</dbReference>